<dbReference type="InterPro" id="IPR050863">
    <property type="entry name" value="CenT-Element_Derived"/>
</dbReference>
<dbReference type="PANTHER" id="PTHR19303">
    <property type="entry name" value="TRANSPOSON"/>
    <property type="match status" value="1"/>
</dbReference>
<dbReference type="SUPFAM" id="SSF46689">
    <property type="entry name" value="Homeodomain-like"/>
    <property type="match status" value="1"/>
</dbReference>
<dbReference type="InterPro" id="IPR009057">
    <property type="entry name" value="Homeodomain-like_sf"/>
</dbReference>
<keyword evidence="5" id="KW-1185">Reference proteome</keyword>
<dbReference type="PANTHER" id="PTHR19303:SF73">
    <property type="entry name" value="PROTEIN PDC2"/>
    <property type="match status" value="1"/>
</dbReference>
<dbReference type="SMART" id="SM00674">
    <property type="entry name" value="CENPB"/>
    <property type="match status" value="1"/>
</dbReference>
<accession>A0A9N8ZYG7</accession>
<dbReference type="PROSITE" id="PS51253">
    <property type="entry name" value="HTH_CENPB"/>
    <property type="match status" value="1"/>
</dbReference>
<feature type="region of interest" description="Disordered" evidence="2">
    <location>
        <begin position="1"/>
        <end position="21"/>
    </location>
</feature>
<proteinExistence type="predicted"/>
<evidence type="ECO:0000256" key="2">
    <source>
        <dbReference type="SAM" id="MobiDB-lite"/>
    </source>
</evidence>
<dbReference type="EMBL" id="CAJVPZ010002374">
    <property type="protein sequence ID" value="CAG8511521.1"/>
    <property type="molecule type" value="Genomic_DNA"/>
</dbReference>
<dbReference type="OrthoDB" id="2402233at2759"/>
<comment type="caution">
    <text evidence="4">The sequence shown here is derived from an EMBL/GenBank/DDBJ whole genome shotgun (WGS) entry which is preliminary data.</text>
</comment>
<gene>
    <name evidence="4" type="ORF">RFULGI_LOCUS2919</name>
</gene>
<evidence type="ECO:0000313" key="5">
    <source>
        <dbReference type="Proteomes" id="UP000789396"/>
    </source>
</evidence>
<protein>
    <submittedName>
        <fullName evidence="4">16207_t:CDS:1</fullName>
    </submittedName>
</protein>
<dbReference type="GO" id="GO:0005634">
    <property type="term" value="C:nucleus"/>
    <property type="evidence" value="ECO:0007669"/>
    <property type="project" value="TreeGrafter"/>
</dbReference>
<dbReference type="Gene3D" id="1.10.10.60">
    <property type="entry name" value="Homeodomain-like"/>
    <property type="match status" value="1"/>
</dbReference>
<evidence type="ECO:0000313" key="4">
    <source>
        <dbReference type="EMBL" id="CAG8511521.1"/>
    </source>
</evidence>
<dbReference type="GO" id="GO:0003677">
    <property type="term" value="F:DNA binding"/>
    <property type="evidence" value="ECO:0007669"/>
    <property type="project" value="UniProtKB-KW"/>
</dbReference>
<dbReference type="InterPro" id="IPR006600">
    <property type="entry name" value="HTH_CenpB_DNA-bd_dom"/>
</dbReference>
<reference evidence="4" key="1">
    <citation type="submission" date="2021-06" db="EMBL/GenBank/DDBJ databases">
        <authorList>
            <person name="Kallberg Y."/>
            <person name="Tangrot J."/>
            <person name="Rosling A."/>
        </authorList>
    </citation>
    <scope>NUCLEOTIDE SEQUENCE</scope>
    <source>
        <strain evidence="4">IN212</strain>
    </source>
</reference>
<evidence type="ECO:0000256" key="1">
    <source>
        <dbReference type="ARBA" id="ARBA00023125"/>
    </source>
</evidence>
<evidence type="ECO:0000259" key="3">
    <source>
        <dbReference type="PROSITE" id="PS51253"/>
    </source>
</evidence>
<dbReference type="AlphaFoldDB" id="A0A9N8ZYG7"/>
<sequence length="281" mass="32815">MPKDKDKNDSKKPNSNLRDEEIATEFGCDRSTVSKFLKQKKWSEIKKISPNSNALKIIGPKFPQIEKAHQMWVGTAKQQQLTFIGDIIRQKALHFATLLNVSKEEFKASQGWLAWFKARIGFQNHRIYSKARSAPIELLPQFREKLKNILDTYKPQNIFNTDECGLYYHMKTQIFEIIIAQREAQEIINLTDNPDIQQLAQEYLDNDKFIAIEEVMNDNRIIELINNPDTDDNDNNLPNSFIKETDEAYLYDFLLRTYRASNKLMKQSTLEDFLANDNSKN</sequence>
<keyword evidence="1" id="KW-0238">DNA-binding</keyword>
<dbReference type="Proteomes" id="UP000789396">
    <property type="component" value="Unassembled WGS sequence"/>
</dbReference>
<dbReference type="Pfam" id="PF03221">
    <property type="entry name" value="HTH_Tnp_Tc5"/>
    <property type="match status" value="1"/>
</dbReference>
<name>A0A9N8ZYG7_9GLOM</name>
<feature type="domain" description="HTH CENPB-type" evidence="3">
    <location>
        <begin position="53"/>
        <end position="126"/>
    </location>
</feature>
<organism evidence="4 5">
    <name type="scientific">Racocetra fulgida</name>
    <dbReference type="NCBI Taxonomy" id="60492"/>
    <lineage>
        <taxon>Eukaryota</taxon>
        <taxon>Fungi</taxon>
        <taxon>Fungi incertae sedis</taxon>
        <taxon>Mucoromycota</taxon>
        <taxon>Glomeromycotina</taxon>
        <taxon>Glomeromycetes</taxon>
        <taxon>Diversisporales</taxon>
        <taxon>Gigasporaceae</taxon>
        <taxon>Racocetra</taxon>
    </lineage>
</organism>